<name>D8LF71_ECTSI</name>
<feature type="compositionally biased region" description="Low complexity" evidence="4">
    <location>
        <begin position="527"/>
        <end position="538"/>
    </location>
</feature>
<dbReference type="Gene3D" id="1.25.40.180">
    <property type="match status" value="1"/>
</dbReference>
<dbReference type="InParanoid" id="D8LF71"/>
<keyword evidence="3" id="KW-0539">Nucleus</keyword>
<feature type="region of interest" description="Disordered" evidence="4">
    <location>
        <begin position="157"/>
        <end position="240"/>
    </location>
</feature>
<evidence type="ECO:0000259" key="5">
    <source>
        <dbReference type="PROSITE" id="PS51366"/>
    </source>
</evidence>
<dbReference type="EMBL" id="FN648007">
    <property type="protein sequence ID" value="CBN78669.1"/>
    <property type="molecule type" value="Genomic_DNA"/>
</dbReference>
<dbReference type="InterPro" id="IPR050781">
    <property type="entry name" value="CWC22_splicing_factor"/>
</dbReference>
<dbReference type="EMBL" id="FN649741">
    <property type="protein sequence ID" value="CBN78669.1"/>
    <property type="molecule type" value="Genomic_DNA"/>
</dbReference>
<feature type="compositionally biased region" description="Basic residues" evidence="4">
    <location>
        <begin position="58"/>
        <end position="71"/>
    </location>
</feature>
<proteinExistence type="inferred from homology"/>
<dbReference type="PANTHER" id="PTHR18034">
    <property type="entry name" value="CELL CYCLE CONTROL PROTEIN CWF22-RELATED"/>
    <property type="match status" value="1"/>
</dbReference>
<feature type="compositionally biased region" description="Acidic residues" evidence="4">
    <location>
        <begin position="173"/>
        <end position="193"/>
    </location>
</feature>
<dbReference type="OrthoDB" id="10260961at2759"/>
<comment type="subcellular location">
    <subcellularLocation>
        <location evidence="1">Nucleus</location>
        <location evidence="1">Nucleolus</location>
    </subcellularLocation>
</comment>
<dbReference type="Pfam" id="PF02847">
    <property type="entry name" value="MA3"/>
    <property type="match status" value="1"/>
</dbReference>
<feature type="compositionally biased region" description="Low complexity" evidence="4">
    <location>
        <begin position="40"/>
        <end position="57"/>
    </location>
</feature>
<evidence type="ECO:0000313" key="7">
    <source>
        <dbReference type="Proteomes" id="UP000002630"/>
    </source>
</evidence>
<dbReference type="InterPro" id="IPR003891">
    <property type="entry name" value="Initiation_fac_eIF4g_MI"/>
</dbReference>
<dbReference type="Pfam" id="PF02854">
    <property type="entry name" value="MIF4G"/>
    <property type="match status" value="1"/>
</dbReference>
<evidence type="ECO:0000313" key="6">
    <source>
        <dbReference type="EMBL" id="CBN78669.1"/>
    </source>
</evidence>
<sequence length="833" mass="87932">MVKGGARGSLSRKELRKAHKQAAKEKKQQRHILKQQTSSAGAVTTGPVAAAAAAAAAAKKRKPQLGGKRKQGGAVAQKDGGGANGARRKRWRPEEIDPMIAAEDAELKRLERLLGVTGPNAKKKRSKLAREIEVEDGMGDEFGAFLSDLDRIGEFVEGGGGSGSSDEDRALMEEEEEEVVVVVEEEEEEEEEEMNSRSPDTTGYGDEGDSPGTPAAEEESEDFKRHTYKPKPGQDIYGRTIGPTKGGAAPAAYVPPHLRAAAAAAEGGTASGGTAADKFGGNVKRAEVQRVVNGIMNRLSEDTLEPVTARLREAYRGHSTTEVNEALWQATRAVCVHDKHVMTTLIPSFTAVIAALNISLGADVGGFFLEIIAKELKAEVWGATGEGRAGTGCAGGSGSARRGGRGTGSNLLLLLAYLYNYGVAHCTLVYDIIGLLVDAFGADEMELLLLLLRHSGYQLRSDDPQALKQIVALVKEKSTAAVAGSGTEAAIPGSDGGEKSSIAEETDRWKEAFASSQPRGDRDNDGDGNTAAAASAAGDANTALGGSRARYILDTILELQGNKRSRIQEQGQESGRRVRKWLGSVKAAKGGGGGGAGGGGDASLRVTWSELVSTENKGRWWRVGAAWAGRGASASSSPAAATVESRNGGGAASLSGSTGSGGANDSEAVGLLALAARQRMNTDVRRSVFVAIVGSSDCEDAFEKILRLNLKGAQEREIARVIVECCSQEGSYNPFYAHLAERVCDRQPKLRFTFQVAFWDALKTLDDGAARRAGSLARLMAHLVVRKQLSLTVLKTVDVQELSPSGLLLMRVFFHEIIAAGDDAAFMEHTNHA</sequence>
<feature type="region of interest" description="Disordered" evidence="4">
    <location>
        <begin position="485"/>
        <end position="538"/>
    </location>
</feature>
<reference evidence="6 7" key="1">
    <citation type="journal article" date="2010" name="Nature">
        <title>The Ectocarpus genome and the independent evolution of multicellularity in brown algae.</title>
        <authorList>
            <person name="Cock J.M."/>
            <person name="Sterck L."/>
            <person name="Rouze P."/>
            <person name="Scornet D."/>
            <person name="Allen A.E."/>
            <person name="Amoutzias G."/>
            <person name="Anthouard V."/>
            <person name="Artiguenave F."/>
            <person name="Aury J.M."/>
            <person name="Badger J.H."/>
            <person name="Beszteri B."/>
            <person name="Billiau K."/>
            <person name="Bonnet E."/>
            <person name="Bothwell J.H."/>
            <person name="Bowler C."/>
            <person name="Boyen C."/>
            <person name="Brownlee C."/>
            <person name="Carrano C.J."/>
            <person name="Charrier B."/>
            <person name="Cho G.Y."/>
            <person name="Coelho S.M."/>
            <person name="Collen J."/>
            <person name="Corre E."/>
            <person name="Da Silva C."/>
            <person name="Delage L."/>
            <person name="Delaroque N."/>
            <person name="Dittami S.M."/>
            <person name="Doulbeau S."/>
            <person name="Elias M."/>
            <person name="Farnham G."/>
            <person name="Gachon C.M."/>
            <person name="Gschloessl B."/>
            <person name="Heesch S."/>
            <person name="Jabbari K."/>
            <person name="Jubin C."/>
            <person name="Kawai H."/>
            <person name="Kimura K."/>
            <person name="Kloareg B."/>
            <person name="Kupper F.C."/>
            <person name="Lang D."/>
            <person name="Le Bail A."/>
            <person name="Leblanc C."/>
            <person name="Lerouge P."/>
            <person name="Lohr M."/>
            <person name="Lopez P.J."/>
            <person name="Martens C."/>
            <person name="Maumus F."/>
            <person name="Michel G."/>
            <person name="Miranda-Saavedra D."/>
            <person name="Morales J."/>
            <person name="Moreau H."/>
            <person name="Motomura T."/>
            <person name="Nagasato C."/>
            <person name="Napoli C.A."/>
            <person name="Nelson D.R."/>
            <person name="Nyvall-Collen P."/>
            <person name="Peters A.F."/>
            <person name="Pommier C."/>
            <person name="Potin P."/>
            <person name="Poulain J."/>
            <person name="Quesneville H."/>
            <person name="Read B."/>
            <person name="Rensing S.A."/>
            <person name="Ritter A."/>
            <person name="Rousvoal S."/>
            <person name="Samanta M."/>
            <person name="Samson G."/>
            <person name="Schroeder D.C."/>
            <person name="Segurens B."/>
            <person name="Strittmatter M."/>
            <person name="Tonon T."/>
            <person name="Tregear J.W."/>
            <person name="Valentin K."/>
            <person name="von Dassow P."/>
            <person name="Yamagishi T."/>
            <person name="Van de Peer Y."/>
            <person name="Wincker P."/>
        </authorList>
    </citation>
    <scope>NUCLEOTIDE SEQUENCE [LARGE SCALE GENOMIC DNA]</scope>
    <source>
        <strain evidence="7">Ec32 / CCAP1310/4</strain>
    </source>
</reference>
<dbReference type="GO" id="GO:0005730">
    <property type="term" value="C:nucleolus"/>
    <property type="evidence" value="ECO:0007669"/>
    <property type="project" value="UniProtKB-SubCell"/>
</dbReference>
<feature type="compositionally biased region" description="Basic and acidic residues" evidence="4">
    <location>
        <begin position="496"/>
        <end position="511"/>
    </location>
</feature>
<evidence type="ECO:0000256" key="1">
    <source>
        <dbReference type="ARBA" id="ARBA00004604"/>
    </source>
</evidence>
<dbReference type="PROSITE" id="PS51366">
    <property type="entry name" value="MI"/>
    <property type="match status" value="1"/>
</dbReference>
<dbReference type="SUPFAM" id="SSF48371">
    <property type="entry name" value="ARM repeat"/>
    <property type="match status" value="1"/>
</dbReference>
<dbReference type="GO" id="GO:0003723">
    <property type="term" value="F:RNA binding"/>
    <property type="evidence" value="ECO:0007669"/>
    <property type="project" value="InterPro"/>
</dbReference>
<accession>D8LF71</accession>
<dbReference type="OMA" id="NASKRWL"/>
<dbReference type="SMART" id="SM00543">
    <property type="entry name" value="MIF4G"/>
    <property type="match status" value="1"/>
</dbReference>
<keyword evidence="7" id="KW-1185">Reference proteome</keyword>
<dbReference type="GO" id="GO:0042274">
    <property type="term" value="P:ribosomal small subunit biogenesis"/>
    <property type="evidence" value="ECO:0007669"/>
    <property type="project" value="TreeGrafter"/>
</dbReference>
<evidence type="ECO:0000256" key="4">
    <source>
        <dbReference type="SAM" id="MobiDB-lite"/>
    </source>
</evidence>
<feature type="region of interest" description="Disordered" evidence="4">
    <location>
        <begin position="1"/>
        <end position="97"/>
    </location>
</feature>
<feature type="region of interest" description="Disordered" evidence="4">
    <location>
        <begin position="632"/>
        <end position="662"/>
    </location>
</feature>
<dbReference type="Proteomes" id="UP000002630">
    <property type="component" value="Linkage Group LG16"/>
</dbReference>
<feature type="compositionally biased region" description="Low complexity" evidence="4">
    <location>
        <begin position="632"/>
        <end position="641"/>
    </location>
</feature>
<dbReference type="SMART" id="SM00544">
    <property type="entry name" value="MA3"/>
    <property type="match status" value="1"/>
</dbReference>
<protein>
    <recommendedName>
        <fullName evidence="5">MI domain-containing protein</fullName>
    </recommendedName>
</protein>
<dbReference type="eggNOG" id="KOG2141">
    <property type="taxonomic scope" value="Eukaryota"/>
</dbReference>
<comment type="similarity">
    <text evidence="2">Belongs to the CWC22 family.</text>
</comment>
<organism evidence="6 7">
    <name type="scientific">Ectocarpus siliculosus</name>
    <name type="common">Brown alga</name>
    <name type="synonym">Conferva siliculosa</name>
    <dbReference type="NCBI Taxonomy" id="2880"/>
    <lineage>
        <taxon>Eukaryota</taxon>
        <taxon>Sar</taxon>
        <taxon>Stramenopiles</taxon>
        <taxon>Ochrophyta</taxon>
        <taxon>PX clade</taxon>
        <taxon>Phaeophyceae</taxon>
        <taxon>Ectocarpales</taxon>
        <taxon>Ectocarpaceae</taxon>
        <taxon>Ectocarpus</taxon>
    </lineage>
</organism>
<dbReference type="PANTHER" id="PTHR18034:SF4">
    <property type="entry name" value="NUCLEOLAR MIF4G DOMAIN-CONTAINING PROTEIN 1"/>
    <property type="match status" value="1"/>
</dbReference>
<dbReference type="STRING" id="2880.D8LF71"/>
<evidence type="ECO:0000256" key="3">
    <source>
        <dbReference type="ARBA" id="ARBA00023242"/>
    </source>
</evidence>
<dbReference type="AlphaFoldDB" id="D8LF71"/>
<dbReference type="InterPro" id="IPR003890">
    <property type="entry name" value="MIF4G-like_typ-3"/>
</dbReference>
<feature type="compositionally biased region" description="Basic residues" evidence="4">
    <location>
        <begin position="14"/>
        <end position="33"/>
    </location>
</feature>
<dbReference type="InterPro" id="IPR016024">
    <property type="entry name" value="ARM-type_fold"/>
</dbReference>
<feature type="domain" description="MI" evidence="5">
    <location>
        <begin position="683"/>
        <end position="799"/>
    </location>
</feature>
<gene>
    <name evidence="6" type="ORF">Esi_0141_0065</name>
</gene>
<evidence type="ECO:0000256" key="2">
    <source>
        <dbReference type="ARBA" id="ARBA00006856"/>
    </source>
</evidence>